<dbReference type="PANTHER" id="PTHR33802:SF1">
    <property type="entry name" value="XK-RELATED PROTEIN"/>
    <property type="match status" value="1"/>
</dbReference>
<keyword evidence="3 6" id="KW-0812">Transmembrane</keyword>
<comment type="caution">
    <text evidence="7">The sequence shown here is derived from an EMBL/GenBank/DDBJ whole genome shotgun (WGS) entry which is preliminary data.</text>
</comment>
<dbReference type="Gene3D" id="1.20.1260.100">
    <property type="entry name" value="TspO/MBR protein"/>
    <property type="match status" value="1"/>
</dbReference>
<dbReference type="AlphaFoldDB" id="A0A1H9UH00"/>
<dbReference type="RefSeq" id="WP_093073078.1">
    <property type="nucleotide sequence ID" value="NZ_FOGV01000014.1"/>
</dbReference>
<dbReference type="STRING" id="1464123.SAMN05444126_11444"/>
<gene>
    <name evidence="7" type="ORF">SAMN05444126_11444</name>
</gene>
<dbReference type="Pfam" id="PF03073">
    <property type="entry name" value="TspO_MBR"/>
    <property type="match status" value="1"/>
</dbReference>
<feature type="transmembrane region" description="Helical" evidence="6">
    <location>
        <begin position="141"/>
        <end position="168"/>
    </location>
</feature>
<organism evidence="7 8">
    <name type="scientific">Salisediminibacterium halotolerans</name>
    <dbReference type="NCBI Taxonomy" id="517425"/>
    <lineage>
        <taxon>Bacteria</taxon>
        <taxon>Bacillati</taxon>
        <taxon>Bacillota</taxon>
        <taxon>Bacilli</taxon>
        <taxon>Bacillales</taxon>
        <taxon>Bacillaceae</taxon>
        <taxon>Salisediminibacterium</taxon>
    </lineage>
</organism>
<dbReference type="PANTHER" id="PTHR33802">
    <property type="entry name" value="SI:CH211-161H7.5-RELATED"/>
    <property type="match status" value="1"/>
</dbReference>
<feature type="transmembrane region" description="Helical" evidence="6">
    <location>
        <begin position="110"/>
        <end position="129"/>
    </location>
</feature>
<sequence>MKKLKPVILLIINSVSLAAILIMNTLANVLPLNGQTTGEISDNLNVLFTPAGYVFSIWSVIYALLTVWVVRSWIVSGRSPDKTGVTAIKYAFAVNAVLNASWIVLFHYEFFLLTFAVMTGLLVNLIVIYRRIQYSGEADTFTLLPFSIYLGWISVAFILNIGVVFNSFNFEQGLFLAAETWTAAALLAGVLLAVLLSFLMQDAVYPLVFVWAYIGIFAERSATEPMLAFIASAGAIVIAAGAISQLLKQKRFLQKKTG</sequence>
<comment type="subcellular location">
    <subcellularLocation>
        <location evidence="1">Membrane</location>
        <topology evidence="1">Multi-pass membrane protein</topology>
    </subcellularLocation>
</comment>
<feature type="transmembrane region" description="Helical" evidence="6">
    <location>
        <begin position="50"/>
        <end position="74"/>
    </location>
</feature>
<keyword evidence="8" id="KW-1185">Reference proteome</keyword>
<feature type="transmembrane region" description="Helical" evidence="6">
    <location>
        <begin position="7"/>
        <end position="30"/>
    </location>
</feature>
<dbReference type="OrthoDB" id="5189031at2"/>
<dbReference type="InterPro" id="IPR038330">
    <property type="entry name" value="TspO/MBR-related_sf"/>
</dbReference>
<feature type="transmembrane region" description="Helical" evidence="6">
    <location>
        <begin position="203"/>
        <end position="220"/>
    </location>
</feature>
<evidence type="ECO:0000256" key="5">
    <source>
        <dbReference type="ARBA" id="ARBA00023136"/>
    </source>
</evidence>
<evidence type="ECO:0000256" key="6">
    <source>
        <dbReference type="SAM" id="Phobius"/>
    </source>
</evidence>
<comment type="similarity">
    <text evidence="2">Belongs to the TspO/BZRP family.</text>
</comment>
<proteinExistence type="inferred from homology"/>
<dbReference type="GO" id="GO:0016020">
    <property type="term" value="C:membrane"/>
    <property type="evidence" value="ECO:0007669"/>
    <property type="project" value="UniProtKB-SubCell"/>
</dbReference>
<evidence type="ECO:0000256" key="2">
    <source>
        <dbReference type="ARBA" id="ARBA00007524"/>
    </source>
</evidence>
<feature type="transmembrane region" description="Helical" evidence="6">
    <location>
        <begin position="226"/>
        <end position="247"/>
    </location>
</feature>
<name>A0A1H9UH00_9BACI</name>
<keyword evidence="5 6" id="KW-0472">Membrane</keyword>
<evidence type="ECO:0000256" key="4">
    <source>
        <dbReference type="ARBA" id="ARBA00022989"/>
    </source>
</evidence>
<reference evidence="8" key="1">
    <citation type="submission" date="2016-10" db="EMBL/GenBank/DDBJ databases">
        <authorList>
            <person name="de Groot N.N."/>
        </authorList>
    </citation>
    <scope>NUCLEOTIDE SEQUENCE [LARGE SCALE GENOMIC DNA]</scope>
    <source>
        <strain evidence="8">10nlg</strain>
    </source>
</reference>
<dbReference type="Proteomes" id="UP000199318">
    <property type="component" value="Unassembled WGS sequence"/>
</dbReference>
<evidence type="ECO:0000256" key="3">
    <source>
        <dbReference type="ARBA" id="ARBA00022692"/>
    </source>
</evidence>
<feature type="transmembrane region" description="Helical" evidence="6">
    <location>
        <begin position="86"/>
        <end position="104"/>
    </location>
</feature>
<evidence type="ECO:0000313" key="7">
    <source>
        <dbReference type="EMBL" id="SES08706.1"/>
    </source>
</evidence>
<protein>
    <submittedName>
        <fullName evidence="7">TspO/MBR family protein</fullName>
    </submittedName>
</protein>
<accession>A0A1H9UH00</accession>
<keyword evidence="4 6" id="KW-1133">Transmembrane helix</keyword>
<evidence type="ECO:0000313" key="8">
    <source>
        <dbReference type="Proteomes" id="UP000199318"/>
    </source>
</evidence>
<dbReference type="EMBL" id="FOGV01000014">
    <property type="protein sequence ID" value="SES08706.1"/>
    <property type="molecule type" value="Genomic_DNA"/>
</dbReference>
<dbReference type="InterPro" id="IPR004307">
    <property type="entry name" value="TspO_MBR"/>
</dbReference>
<feature type="transmembrane region" description="Helical" evidence="6">
    <location>
        <begin position="174"/>
        <end position="196"/>
    </location>
</feature>
<evidence type="ECO:0000256" key="1">
    <source>
        <dbReference type="ARBA" id="ARBA00004141"/>
    </source>
</evidence>